<dbReference type="EMBL" id="BGZK01000152">
    <property type="protein sequence ID" value="GBP23592.1"/>
    <property type="molecule type" value="Genomic_DNA"/>
</dbReference>
<accession>A0A4C1UCB0</accession>
<dbReference type="OrthoDB" id="9448246at2759"/>
<dbReference type="AlphaFoldDB" id="A0A4C1UCB0"/>
<dbReference type="STRING" id="151549.A0A4C1UCB0"/>
<name>A0A4C1UCB0_EUMVA</name>
<evidence type="ECO:0000313" key="2">
    <source>
        <dbReference type="EMBL" id="GBP23592.1"/>
    </source>
</evidence>
<gene>
    <name evidence="2" type="ORF">EVAR_80208_1</name>
</gene>
<keyword evidence="3" id="KW-1185">Reference proteome</keyword>
<evidence type="ECO:0000256" key="1">
    <source>
        <dbReference type="SAM" id="MobiDB-lite"/>
    </source>
</evidence>
<reference evidence="2 3" key="1">
    <citation type="journal article" date="2019" name="Commun. Biol.">
        <title>The bagworm genome reveals a unique fibroin gene that provides high tensile strength.</title>
        <authorList>
            <person name="Kono N."/>
            <person name="Nakamura H."/>
            <person name="Ohtoshi R."/>
            <person name="Tomita M."/>
            <person name="Numata K."/>
            <person name="Arakawa K."/>
        </authorList>
    </citation>
    <scope>NUCLEOTIDE SEQUENCE [LARGE SCALE GENOMIC DNA]</scope>
</reference>
<protein>
    <submittedName>
        <fullName evidence="2">Uncharacterized protein</fullName>
    </submittedName>
</protein>
<sequence>MNSNVDLCLVAKWSGWLYSSGSWTLFHRHFGYRRSQYGYCFAKRACARDLLLDDRERDLVSGRERWRDGSWEVTVMEESPQLLYIVHWRYIRLMVYFVLFQLHNHVHDPVRDYARDPVRDHARDPVRDHARDPVRDHARDPVRDHARDLVRDLAHDHVRDRVVMTPS</sequence>
<comment type="caution">
    <text evidence="2">The sequence shown here is derived from an EMBL/GenBank/DDBJ whole genome shotgun (WGS) entry which is preliminary data.</text>
</comment>
<proteinExistence type="predicted"/>
<evidence type="ECO:0000313" key="3">
    <source>
        <dbReference type="Proteomes" id="UP000299102"/>
    </source>
</evidence>
<dbReference type="Proteomes" id="UP000299102">
    <property type="component" value="Unassembled WGS sequence"/>
</dbReference>
<feature type="region of interest" description="Disordered" evidence="1">
    <location>
        <begin position="117"/>
        <end position="138"/>
    </location>
</feature>
<organism evidence="2 3">
    <name type="scientific">Eumeta variegata</name>
    <name type="common">Bagworm moth</name>
    <name type="synonym">Eumeta japonica</name>
    <dbReference type="NCBI Taxonomy" id="151549"/>
    <lineage>
        <taxon>Eukaryota</taxon>
        <taxon>Metazoa</taxon>
        <taxon>Ecdysozoa</taxon>
        <taxon>Arthropoda</taxon>
        <taxon>Hexapoda</taxon>
        <taxon>Insecta</taxon>
        <taxon>Pterygota</taxon>
        <taxon>Neoptera</taxon>
        <taxon>Endopterygota</taxon>
        <taxon>Lepidoptera</taxon>
        <taxon>Glossata</taxon>
        <taxon>Ditrysia</taxon>
        <taxon>Tineoidea</taxon>
        <taxon>Psychidae</taxon>
        <taxon>Oiketicinae</taxon>
        <taxon>Eumeta</taxon>
    </lineage>
</organism>